<dbReference type="GO" id="GO:0043565">
    <property type="term" value="F:sequence-specific DNA binding"/>
    <property type="evidence" value="ECO:0007669"/>
    <property type="project" value="InterPro"/>
</dbReference>
<keyword evidence="9" id="KW-1185">Reference proteome</keyword>
<dbReference type="InterPro" id="IPR003593">
    <property type="entry name" value="AAA+_ATPase"/>
</dbReference>
<dbReference type="CDD" id="cd00009">
    <property type="entry name" value="AAA"/>
    <property type="match status" value="1"/>
</dbReference>
<dbReference type="Gene3D" id="3.40.50.300">
    <property type="entry name" value="P-loop containing nucleotide triphosphate hydrolases"/>
    <property type="match status" value="1"/>
</dbReference>
<dbReference type="Gene3D" id="1.10.10.60">
    <property type="entry name" value="Homeodomain-like"/>
    <property type="match status" value="1"/>
</dbReference>
<dbReference type="SUPFAM" id="SSF52540">
    <property type="entry name" value="P-loop containing nucleoside triphosphate hydrolases"/>
    <property type="match status" value="1"/>
</dbReference>
<protein>
    <submittedName>
        <fullName evidence="8">Sigma-54-dependent Fis family transcriptional regulator</fullName>
    </submittedName>
</protein>
<evidence type="ECO:0000256" key="3">
    <source>
        <dbReference type="ARBA" id="ARBA00023015"/>
    </source>
</evidence>
<feature type="modified residue" description="4-aspartylphosphate" evidence="5">
    <location>
        <position position="56"/>
    </location>
</feature>
<comment type="caution">
    <text evidence="8">The sequence shown here is derived from an EMBL/GenBank/DDBJ whole genome shotgun (WGS) entry which is preliminary data.</text>
</comment>
<dbReference type="PANTHER" id="PTHR32071">
    <property type="entry name" value="TRANSCRIPTIONAL REGULATORY PROTEIN"/>
    <property type="match status" value="1"/>
</dbReference>
<keyword evidence="4" id="KW-0804">Transcription</keyword>
<dbReference type="InterPro" id="IPR002078">
    <property type="entry name" value="Sigma_54_int"/>
</dbReference>
<dbReference type="InterPro" id="IPR025943">
    <property type="entry name" value="Sigma_54_int_dom_ATP-bd_2"/>
</dbReference>
<dbReference type="Gene3D" id="1.10.8.60">
    <property type="match status" value="1"/>
</dbReference>
<keyword evidence="2" id="KW-0067">ATP-binding</keyword>
<dbReference type="InterPro" id="IPR058031">
    <property type="entry name" value="AAA_lid_NorR"/>
</dbReference>
<dbReference type="InterPro" id="IPR027417">
    <property type="entry name" value="P-loop_NTPase"/>
</dbReference>
<feature type="domain" description="Response regulatory" evidence="7">
    <location>
        <begin position="7"/>
        <end position="126"/>
    </location>
</feature>
<dbReference type="InterPro" id="IPR009057">
    <property type="entry name" value="Homeodomain-like_sf"/>
</dbReference>
<dbReference type="AlphaFoldDB" id="A0A4Q1CPP6"/>
<evidence type="ECO:0000313" key="9">
    <source>
        <dbReference type="Proteomes" id="UP000290204"/>
    </source>
</evidence>
<dbReference type="PROSITE" id="PS00676">
    <property type="entry name" value="SIGMA54_INTERACT_2"/>
    <property type="match status" value="1"/>
</dbReference>
<dbReference type="PRINTS" id="PR01590">
    <property type="entry name" value="HTHFIS"/>
</dbReference>
<evidence type="ECO:0000259" key="7">
    <source>
        <dbReference type="PROSITE" id="PS50110"/>
    </source>
</evidence>
<evidence type="ECO:0000256" key="1">
    <source>
        <dbReference type="ARBA" id="ARBA00022741"/>
    </source>
</evidence>
<dbReference type="Pfam" id="PF02954">
    <property type="entry name" value="HTH_8"/>
    <property type="match status" value="1"/>
</dbReference>
<dbReference type="Gene3D" id="3.40.50.2300">
    <property type="match status" value="1"/>
</dbReference>
<dbReference type="SMART" id="SM00448">
    <property type="entry name" value="REC"/>
    <property type="match status" value="1"/>
</dbReference>
<keyword evidence="1" id="KW-0547">Nucleotide-binding</keyword>
<gene>
    <name evidence="8" type="ORF">ESA94_06805</name>
</gene>
<keyword evidence="5" id="KW-0597">Phosphoprotein</keyword>
<organism evidence="8 9">
    <name type="scientific">Lacibacter luteus</name>
    <dbReference type="NCBI Taxonomy" id="2508719"/>
    <lineage>
        <taxon>Bacteria</taxon>
        <taxon>Pseudomonadati</taxon>
        <taxon>Bacteroidota</taxon>
        <taxon>Chitinophagia</taxon>
        <taxon>Chitinophagales</taxon>
        <taxon>Chitinophagaceae</taxon>
        <taxon>Lacibacter</taxon>
    </lineage>
</organism>
<evidence type="ECO:0000313" key="8">
    <source>
        <dbReference type="EMBL" id="RXK62701.1"/>
    </source>
</evidence>
<reference evidence="8 9" key="1">
    <citation type="submission" date="2019-01" db="EMBL/GenBank/DDBJ databases">
        <title>Lacibacter sp. strain TTM-7.</title>
        <authorList>
            <person name="Chen W.-M."/>
        </authorList>
    </citation>
    <scope>NUCLEOTIDE SEQUENCE [LARGE SCALE GENOMIC DNA]</scope>
    <source>
        <strain evidence="8 9">TTM-7</strain>
    </source>
</reference>
<dbReference type="GO" id="GO:0005524">
    <property type="term" value="F:ATP binding"/>
    <property type="evidence" value="ECO:0007669"/>
    <property type="project" value="UniProtKB-KW"/>
</dbReference>
<name>A0A4Q1CPP6_9BACT</name>
<dbReference type="GO" id="GO:0006355">
    <property type="term" value="P:regulation of DNA-templated transcription"/>
    <property type="evidence" value="ECO:0007669"/>
    <property type="project" value="InterPro"/>
</dbReference>
<dbReference type="Pfam" id="PF25601">
    <property type="entry name" value="AAA_lid_14"/>
    <property type="match status" value="1"/>
</dbReference>
<dbReference type="SUPFAM" id="SSF52172">
    <property type="entry name" value="CheY-like"/>
    <property type="match status" value="1"/>
</dbReference>
<dbReference type="SUPFAM" id="SSF46689">
    <property type="entry name" value="Homeodomain-like"/>
    <property type="match status" value="1"/>
</dbReference>
<dbReference type="OrthoDB" id="9767106at2"/>
<dbReference type="PROSITE" id="PS50045">
    <property type="entry name" value="SIGMA54_INTERACT_4"/>
    <property type="match status" value="1"/>
</dbReference>
<dbReference type="CDD" id="cd00156">
    <property type="entry name" value="REC"/>
    <property type="match status" value="1"/>
</dbReference>
<dbReference type="Proteomes" id="UP000290204">
    <property type="component" value="Unassembled WGS sequence"/>
</dbReference>
<evidence type="ECO:0000256" key="2">
    <source>
        <dbReference type="ARBA" id="ARBA00022840"/>
    </source>
</evidence>
<dbReference type="EMBL" id="SDHW01000001">
    <property type="protein sequence ID" value="RXK62701.1"/>
    <property type="molecule type" value="Genomic_DNA"/>
</dbReference>
<evidence type="ECO:0000259" key="6">
    <source>
        <dbReference type="PROSITE" id="PS50045"/>
    </source>
</evidence>
<evidence type="ECO:0000256" key="4">
    <source>
        <dbReference type="ARBA" id="ARBA00023163"/>
    </source>
</evidence>
<dbReference type="GO" id="GO:0000160">
    <property type="term" value="P:phosphorelay signal transduction system"/>
    <property type="evidence" value="ECO:0007669"/>
    <property type="project" value="InterPro"/>
</dbReference>
<dbReference type="Pfam" id="PF00072">
    <property type="entry name" value="Response_reg"/>
    <property type="match status" value="1"/>
</dbReference>
<dbReference type="Pfam" id="PF00158">
    <property type="entry name" value="Sigma54_activat"/>
    <property type="match status" value="1"/>
</dbReference>
<dbReference type="FunFam" id="3.40.50.300:FF:000006">
    <property type="entry name" value="DNA-binding transcriptional regulator NtrC"/>
    <property type="match status" value="1"/>
</dbReference>
<dbReference type="RefSeq" id="WP_129130072.1">
    <property type="nucleotide sequence ID" value="NZ_SDHW01000001.1"/>
</dbReference>
<dbReference type="InterPro" id="IPR002197">
    <property type="entry name" value="HTH_Fis"/>
</dbReference>
<keyword evidence="3" id="KW-0805">Transcription regulation</keyword>
<dbReference type="SMART" id="SM00382">
    <property type="entry name" value="AAA"/>
    <property type="match status" value="1"/>
</dbReference>
<sequence>MSLKNSRILVIDDDTDVLTAVRLLLKTEVKEVVTEKNPENIRHLLSKNEFDLILLDMNFNSTIHTGNEGLYWLRKIKEFNNSPAVVMITAYGDIDLAVRSLKEGASDFMIKPWHNEKLIGTIGEAIKKRNSLKTNTSAVIRSADSIIGTQLLGESEAMNDIFLKIEKIAPTDANVLILGENGTGKDLIAQAIQQKSLRNNKPFIKVDAGALTESLFESELFGHKKGAFTDAREDRIGRFEAANGGTIFLDEIGNINLQQQAKLLSVLQNRQVIKLGSNEPVPIDIRLICATNLPLAELANEARFRKDLIYRINTVEITVPPLRNRKEDIQLLAQHYANLYADKYIKPKMELDKKAVEKLTTYHFPGNVRELQYSIERAVIMADGESLQADDIIFSPIETARQQEDEQHDLKLSSVEKNTILRVIEKHNGNITKAAKELGLTRTALYRRLTKYDI</sequence>
<feature type="domain" description="Sigma-54 factor interaction" evidence="6">
    <location>
        <begin position="151"/>
        <end position="380"/>
    </location>
</feature>
<dbReference type="PANTHER" id="PTHR32071:SF113">
    <property type="entry name" value="ALGINATE BIOSYNTHESIS TRANSCRIPTIONAL REGULATORY PROTEIN ALGB"/>
    <property type="match status" value="1"/>
</dbReference>
<evidence type="ECO:0000256" key="5">
    <source>
        <dbReference type="PROSITE-ProRule" id="PRU00169"/>
    </source>
</evidence>
<dbReference type="PROSITE" id="PS50110">
    <property type="entry name" value="RESPONSE_REGULATORY"/>
    <property type="match status" value="1"/>
</dbReference>
<proteinExistence type="predicted"/>
<accession>A0A4Q1CPP6</accession>
<dbReference type="InterPro" id="IPR001789">
    <property type="entry name" value="Sig_transdc_resp-reg_receiver"/>
</dbReference>
<dbReference type="InterPro" id="IPR011006">
    <property type="entry name" value="CheY-like_superfamily"/>
</dbReference>